<name>A0A841SRI0_9BACL</name>
<accession>A0A841SRI0</accession>
<dbReference type="InterPro" id="IPR011712">
    <property type="entry name" value="Sig_transdc_His_kin_sub3_dim/P"/>
</dbReference>
<dbReference type="PANTHER" id="PTHR24421">
    <property type="entry name" value="NITRATE/NITRITE SENSOR PROTEIN NARX-RELATED"/>
    <property type="match status" value="1"/>
</dbReference>
<comment type="caution">
    <text evidence="11">The sequence shown here is derived from an EMBL/GenBank/DDBJ whole genome shotgun (WGS) entry which is preliminary data.</text>
</comment>
<dbReference type="EC" id="2.7.13.3" evidence="2"/>
<keyword evidence="8" id="KW-0175">Coiled coil</keyword>
<dbReference type="PROSITE" id="PS50109">
    <property type="entry name" value="HIS_KIN"/>
    <property type="match status" value="1"/>
</dbReference>
<evidence type="ECO:0000313" key="11">
    <source>
        <dbReference type="EMBL" id="MBB6634544.1"/>
    </source>
</evidence>
<keyword evidence="9" id="KW-0812">Transmembrane</keyword>
<dbReference type="InterPro" id="IPR036890">
    <property type="entry name" value="HATPase_C_sf"/>
</dbReference>
<dbReference type="Gene3D" id="3.30.565.10">
    <property type="entry name" value="Histidine kinase-like ATPase, C-terminal domain"/>
    <property type="match status" value="1"/>
</dbReference>
<dbReference type="AlphaFoldDB" id="A0A841SRI0"/>
<dbReference type="EMBL" id="JACJVQ010000007">
    <property type="protein sequence ID" value="MBB6634544.1"/>
    <property type="molecule type" value="Genomic_DNA"/>
</dbReference>
<dbReference type="InterPro" id="IPR005467">
    <property type="entry name" value="His_kinase_dom"/>
</dbReference>
<feature type="transmembrane region" description="Helical" evidence="9">
    <location>
        <begin position="119"/>
        <end position="137"/>
    </location>
</feature>
<feature type="coiled-coil region" evidence="8">
    <location>
        <begin position="235"/>
        <end position="262"/>
    </location>
</feature>
<feature type="transmembrane region" description="Helical" evidence="9">
    <location>
        <begin position="143"/>
        <end position="165"/>
    </location>
</feature>
<dbReference type="Pfam" id="PF02518">
    <property type="entry name" value="HATPase_c"/>
    <property type="match status" value="1"/>
</dbReference>
<dbReference type="InterPro" id="IPR003594">
    <property type="entry name" value="HATPase_dom"/>
</dbReference>
<keyword evidence="12" id="KW-1185">Reference proteome</keyword>
<dbReference type="RefSeq" id="WP_185119781.1">
    <property type="nucleotide sequence ID" value="NZ_JACJVQ010000007.1"/>
</dbReference>
<dbReference type="SUPFAM" id="SSF55874">
    <property type="entry name" value="ATPase domain of HSP90 chaperone/DNA topoisomerase II/histidine kinase"/>
    <property type="match status" value="1"/>
</dbReference>
<evidence type="ECO:0000256" key="2">
    <source>
        <dbReference type="ARBA" id="ARBA00012438"/>
    </source>
</evidence>
<evidence type="ECO:0000256" key="9">
    <source>
        <dbReference type="SAM" id="Phobius"/>
    </source>
</evidence>
<evidence type="ECO:0000256" key="8">
    <source>
        <dbReference type="SAM" id="Coils"/>
    </source>
</evidence>
<feature type="domain" description="Histidine kinase" evidence="10">
    <location>
        <begin position="203"/>
        <end position="395"/>
    </location>
</feature>
<evidence type="ECO:0000259" key="10">
    <source>
        <dbReference type="PROSITE" id="PS50109"/>
    </source>
</evidence>
<sequence length="397" mass="43893">MLESQNRSARSPLLRMSRGPAVGWIALVFGGTLILQSVSELRIVPLLFFVGLTLLIASLIWQADTLTNRRPWLYLTVQSLLVNGSALLMPDGSPILLAALNPVIISQSYAIYPDKRKFIATFALNACLFGATTMAITETPHHGALFVAWFIPMCVVLLGITNLAVRQLQTQFRTQSFLTELEVAHQQVEELTIANERQRMARDLHDTLAQGLAGIVMQLEAIDANLSKNRSERAREIVRQAMDRARRTLAEAREAIDDLRSLSKPKLDFAQAVKEEADRFRQETGMQVQLDIQAPSPLTHILAEHGLHIVRECLANAAKHSEATNVWIRIHKADRSLAIEIRDDGQGFNTAFIGKSLGHYGLVGIQERVRIIGGSCEIDSGSEGTSIRILAPLPEGD</sequence>
<dbReference type="SMART" id="SM00387">
    <property type="entry name" value="HATPase_c"/>
    <property type="match status" value="1"/>
</dbReference>
<dbReference type="CDD" id="cd16917">
    <property type="entry name" value="HATPase_UhpB-NarQ-NarX-like"/>
    <property type="match status" value="1"/>
</dbReference>
<dbReference type="InterPro" id="IPR050482">
    <property type="entry name" value="Sensor_HK_TwoCompSys"/>
</dbReference>
<organism evidence="11 12">
    <name type="scientific">Cohnella thailandensis</name>
    <dbReference type="NCBI Taxonomy" id="557557"/>
    <lineage>
        <taxon>Bacteria</taxon>
        <taxon>Bacillati</taxon>
        <taxon>Bacillota</taxon>
        <taxon>Bacilli</taxon>
        <taxon>Bacillales</taxon>
        <taxon>Paenibacillaceae</taxon>
        <taxon>Cohnella</taxon>
    </lineage>
</organism>
<evidence type="ECO:0000256" key="6">
    <source>
        <dbReference type="ARBA" id="ARBA00022840"/>
    </source>
</evidence>
<keyword evidence="3" id="KW-0808">Transferase</keyword>
<dbReference type="Pfam" id="PF07730">
    <property type="entry name" value="HisKA_3"/>
    <property type="match status" value="1"/>
</dbReference>
<feature type="transmembrane region" description="Helical" evidence="9">
    <location>
        <begin position="21"/>
        <end position="37"/>
    </location>
</feature>
<keyword evidence="5 11" id="KW-0418">Kinase</keyword>
<feature type="transmembrane region" description="Helical" evidence="9">
    <location>
        <begin position="43"/>
        <end position="60"/>
    </location>
</feature>
<dbReference type="GO" id="GO:0016020">
    <property type="term" value="C:membrane"/>
    <property type="evidence" value="ECO:0007669"/>
    <property type="project" value="InterPro"/>
</dbReference>
<dbReference type="PANTHER" id="PTHR24421:SF55">
    <property type="entry name" value="SENSOR HISTIDINE KINASE YDFH"/>
    <property type="match status" value="1"/>
</dbReference>
<dbReference type="Proteomes" id="UP000535838">
    <property type="component" value="Unassembled WGS sequence"/>
</dbReference>
<evidence type="ECO:0000256" key="1">
    <source>
        <dbReference type="ARBA" id="ARBA00000085"/>
    </source>
</evidence>
<evidence type="ECO:0000256" key="7">
    <source>
        <dbReference type="ARBA" id="ARBA00023012"/>
    </source>
</evidence>
<proteinExistence type="predicted"/>
<dbReference type="Gene3D" id="1.20.5.1930">
    <property type="match status" value="1"/>
</dbReference>
<protein>
    <recommendedName>
        <fullName evidence="2">histidine kinase</fullName>
        <ecNumber evidence="2">2.7.13.3</ecNumber>
    </recommendedName>
</protein>
<dbReference type="GO" id="GO:0046983">
    <property type="term" value="F:protein dimerization activity"/>
    <property type="evidence" value="ECO:0007669"/>
    <property type="project" value="InterPro"/>
</dbReference>
<keyword evidence="9" id="KW-1133">Transmembrane helix</keyword>
<gene>
    <name evidence="11" type="ORF">H7B67_10525</name>
</gene>
<keyword evidence="7" id="KW-0902">Two-component regulatory system</keyword>
<keyword evidence="6" id="KW-0067">ATP-binding</keyword>
<evidence type="ECO:0000256" key="4">
    <source>
        <dbReference type="ARBA" id="ARBA00022741"/>
    </source>
</evidence>
<reference evidence="11 12" key="1">
    <citation type="submission" date="2020-08" db="EMBL/GenBank/DDBJ databases">
        <title>Cohnella phylogeny.</title>
        <authorList>
            <person name="Dunlap C."/>
        </authorList>
    </citation>
    <scope>NUCLEOTIDE SEQUENCE [LARGE SCALE GENOMIC DNA]</scope>
    <source>
        <strain evidence="11 12">DSM 25241</strain>
    </source>
</reference>
<dbReference type="GO" id="GO:0000155">
    <property type="term" value="F:phosphorelay sensor kinase activity"/>
    <property type="evidence" value="ECO:0007669"/>
    <property type="project" value="InterPro"/>
</dbReference>
<evidence type="ECO:0000313" key="12">
    <source>
        <dbReference type="Proteomes" id="UP000535838"/>
    </source>
</evidence>
<dbReference type="GO" id="GO:0005524">
    <property type="term" value="F:ATP binding"/>
    <property type="evidence" value="ECO:0007669"/>
    <property type="project" value="UniProtKB-KW"/>
</dbReference>
<keyword evidence="4" id="KW-0547">Nucleotide-binding</keyword>
<keyword evidence="9" id="KW-0472">Membrane</keyword>
<evidence type="ECO:0000256" key="5">
    <source>
        <dbReference type="ARBA" id="ARBA00022777"/>
    </source>
</evidence>
<comment type="catalytic activity">
    <reaction evidence="1">
        <text>ATP + protein L-histidine = ADP + protein N-phospho-L-histidine.</text>
        <dbReference type="EC" id="2.7.13.3"/>
    </reaction>
</comment>
<evidence type="ECO:0000256" key="3">
    <source>
        <dbReference type="ARBA" id="ARBA00022679"/>
    </source>
</evidence>